<comment type="caution">
    <text evidence="1">The sequence shown here is derived from an EMBL/GenBank/DDBJ whole genome shotgun (WGS) entry which is preliminary data.</text>
</comment>
<gene>
    <name evidence="1" type="ORF">CBU02nite_25090</name>
</gene>
<evidence type="ECO:0000313" key="1">
    <source>
        <dbReference type="EMBL" id="GEQ22003.1"/>
    </source>
</evidence>
<sequence>MYIRLIVLVIFFTLISNYAKVSAYVPTVEDKNILVIGSYSFQNEWEESILSGFKIILGDKNNIKSYNLYKTYFSINYRIFYRIVAFY</sequence>
<dbReference type="AlphaFoldDB" id="A0A512TPE3"/>
<protein>
    <submittedName>
        <fullName evidence="1">Uncharacterized protein</fullName>
    </submittedName>
</protein>
<organism evidence="1 2">
    <name type="scientific">Clostridium butyricum</name>
    <dbReference type="NCBI Taxonomy" id="1492"/>
    <lineage>
        <taxon>Bacteria</taxon>
        <taxon>Bacillati</taxon>
        <taxon>Bacillota</taxon>
        <taxon>Clostridia</taxon>
        <taxon>Eubacteriales</taxon>
        <taxon>Clostridiaceae</taxon>
        <taxon>Clostridium</taxon>
    </lineage>
</organism>
<dbReference type="Proteomes" id="UP000321089">
    <property type="component" value="Unassembled WGS sequence"/>
</dbReference>
<dbReference type="RefSeq" id="WP_003428287.1">
    <property type="nucleotide sequence ID" value="NZ_BKBC01000037.1"/>
</dbReference>
<reference evidence="1 2" key="1">
    <citation type="submission" date="2019-07" db="EMBL/GenBank/DDBJ databases">
        <title>Whole genome shotgun sequence of Clostridium butyricum NBRC 3858.</title>
        <authorList>
            <person name="Hosoyama A."/>
            <person name="Uohara A."/>
            <person name="Ohji S."/>
            <person name="Ichikawa N."/>
        </authorList>
    </citation>
    <scope>NUCLEOTIDE SEQUENCE [LARGE SCALE GENOMIC DNA]</scope>
    <source>
        <strain evidence="1 2">NBRC 3858</strain>
    </source>
</reference>
<dbReference type="EMBL" id="BKBC01000037">
    <property type="protein sequence ID" value="GEQ22003.1"/>
    <property type="molecule type" value="Genomic_DNA"/>
</dbReference>
<name>A0A512TPE3_CLOBU</name>
<evidence type="ECO:0000313" key="2">
    <source>
        <dbReference type="Proteomes" id="UP000321089"/>
    </source>
</evidence>
<proteinExistence type="predicted"/>
<accession>A0A512TPE3</accession>